<dbReference type="Gene3D" id="1.10.150.750">
    <property type="match status" value="1"/>
</dbReference>
<dbReference type="EMBL" id="PNYB01000012">
    <property type="protein sequence ID" value="PMS23384.1"/>
    <property type="molecule type" value="Genomic_DNA"/>
</dbReference>
<dbReference type="RefSeq" id="WP_102610687.1">
    <property type="nucleotide sequence ID" value="NZ_CADIKD010000015.1"/>
</dbReference>
<dbReference type="Proteomes" id="UP000235347">
    <property type="component" value="Unassembled WGS sequence"/>
</dbReference>
<reference evidence="2 3" key="1">
    <citation type="submission" date="2018-01" db="EMBL/GenBank/DDBJ databases">
        <title>Whole genome analyses suggest that Burkholderia sensu lato contains two further novel genera in the rhizoxinica-symbiotica group Mycetohabitans gen. nov., and Trinickia gen. nov.: implications for the evolution of diazotrophy and nodulation in the Burkholderiaceae.</title>
        <authorList>
            <person name="Estrada-de los Santos P."/>
            <person name="Palmer M."/>
            <person name="Chavez-Ramirez B."/>
            <person name="Beukes C."/>
            <person name="Steenkamp E.T."/>
            <person name="Hirsch A.M."/>
            <person name="Manyaka P."/>
            <person name="Maluk M."/>
            <person name="Lafos M."/>
            <person name="Crook M."/>
            <person name="Gross E."/>
            <person name="Simon M.F."/>
            <person name="Bueno dos Reis Junior F."/>
            <person name="Poole P.S."/>
            <person name="Venter S.N."/>
            <person name="James E.K."/>
        </authorList>
    </citation>
    <scope>NUCLEOTIDE SEQUENCE [LARGE SCALE GENOMIC DNA]</scope>
    <source>
        <strain evidence="2 3">GP25-8</strain>
    </source>
</reference>
<organism evidence="2 3">
    <name type="scientific">Trinickia soli</name>
    <dbReference type="NCBI Taxonomy" id="380675"/>
    <lineage>
        <taxon>Bacteria</taxon>
        <taxon>Pseudomonadati</taxon>
        <taxon>Pseudomonadota</taxon>
        <taxon>Betaproteobacteria</taxon>
        <taxon>Burkholderiales</taxon>
        <taxon>Burkholderiaceae</taxon>
        <taxon>Trinickia</taxon>
    </lineage>
</organism>
<dbReference type="PANTHER" id="PTHR43316:SF9">
    <property type="entry name" value="ACID DEHALOGENASE, PUTATIVE (AFU_ORTHOLOGUE AFUA_6G14460)-RELATED"/>
    <property type="match status" value="1"/>
</dbReference>
<dbReference type="GO" id="GO:0019120">
    <property type="term" value="F:hydrolase activity, acting on acid halide bonds, in C-halide compounds"/>
    <property type="evidence" value="ECO:0007669"/>
    <property type="project" value="InterPro"/>
</dbReference>
<evidence type="ECO:0000313" key="2">
    <source>
        <dbReference type="EMBL" id="PMS23384.1"/>
    </source>
</evidence>
<sequence length="222" mass="25329">MIDFEPKFITFDCYGTLVNFRMADTAREIYGNRLREDAMESFIRLFAAYRRDEVLGAWKPYRDVVVNAVRRTCERTGVPFIAGEAEQFYRAVPTWGPHPDVPEGLSRLAKKYKLVGLTNADNSQIMSNIEKLGAPFHAVITAEDAGAYKPRMQGFEYMFKKLNVQPHEILHVSSSPRYDLMTAHDLGIVHKAYVMRGHEPEAPEYGYTPVRSIIELAEHLGL</sequence>
<dbReference type="InterPro" id="IPR051540">
    <property type="entry name" value="S-2-haloacid_dehalogenase"/>
</dbReference>
<dbReference type="PRINTS" id="PR00413">
    <property type="entry name" value="HADHALOGNASE"/>
</dbReference>
<dbReference type="NCBIfam" id="TIGR01428">
    <property type="entry name" value="HAD_type_II"/>
    <property type="match status" value="1"/>
</dbReference>
<dbReference type="NCBIfam" id="TIGR01493">
    <property type="entry name" value="HAD-SF-IA-v2"/>
    <property type="match status" value="1"/>
</dbReference>
<accession>A0A2N7W1V4</accession>
<dbReference type="CDD" id="cd02588">
    <property type="entry name" value="HAD_L2-DEX"/>
    <property type="match status" value="1"/>
</dbReference>
<dbReference type="Pfam" id="PF00702">
    <property type="entry name" value="Hydrolase"/>
    <property type="match status" value="1"/>
</dbReference>
<protein>
    <submittedName>
        <fullName evidence="2">Haloacid dehalogenase type II</fullName>
    </submittedName>
</protein>
<proteinExistence type="predicted"/>
<dbReference type="InterPro" id="IPR036412">
    <property type="entry name" value="HAD-like_sf"/>
</dbReference>
<dbReference type="PANTHER" id="PTHR43316">
    <property type="entry name" value="HYDROLASE, HALOACID DELAHOGENASE-RELATED"/>
    <property type="match status" value="1"/>
</dbReference>
<dbReference type="NCBIfam" id="TIGR01549">
    <property type="entry name" value="HAD-SF-IA-v1"/>
    <property type="match status" value="1"/>
</dbReference>
<dbReference type="InterPro" id="IPR023214">
    <property type="entry name" value="HAD_sf"/>
</dbReference>
<dbReference type="InterPro" id="IPR006328">
    <property type="entry name" value="2-HAD"/>
</dbReference>
<evidence type="ECO:0000313" key="3">
    <source>
        <dbReference type="Proteomes" id="UP000235347"/>
    </source>
</evidence>
<dbReference type="AlphaFoldDB" id="A0A2N7W1V4"/>
<dbReference type="InterPro" id="IPR006439">
    <property type="entry name" value="HAD-SF_hydro_IA"/>
</dbReference>
<comment type="caution">
    <text evidence="2">The sequence shown here is derived from an EMBL/GenBank/DDBJ whole genome shotgun (WGS) entry which is preliminary data.</text>
</comment>
<name>A0A2N7W1V4_9BURK</name>
<dbReference type="Gene3D" id="3.40.50.1000">
    <property type="entry name" value="HAD superfamily/HAD-like"/>
    <property type="match status" value="1"/>
</dbReference>
<gene>
    <name evidence="2" type="ORF">C0Z19_15330</name>
</gene>
<keyword evidence="1" id="KW-0378">Hydrolase</keyword>
<dbReference type="SFLD" id="SFLDG01129">
    <property type="entry name" value="C1.5:_HAD__Beta-PGM__Phosphata"/>
    <property type="match status" value="1"/>
</dbReference>
<dbReference type="SUPFAM" id="SSF56784">
    <property type="entry name" value="HAD-like"/>
    <property type="match status" value="1"/>
</dbReference>
<evidence type="ECO:0000256" key="1">
    <source>
        <dbReference type="ARBA" id="ARBA00022801"/>
    </source>
</evidence>
<dbReference type="SFLD" id="SFLDS00003">
    <property type="entry name" value="Haloacid_Dehalogenase"/>
    <property type="match status" value="1"/>
</dbReference>
<keyword evidence="3" id="KW-1185">Reference proteome</keyword>